<name>A0A381LEA1_BLUGR</name>
<dbReference type="AlphaFoldDB" id="A0A381LEA1"/>
<dbReference type="CDD" id="cd02440">
    <property type="entry name" value="AdoMet_MTases"/>
    <property type="match status" value="1"/>
</dbReference>
<organism evidence="5">
    <name type="scientific">Blumeria graminis f. sp. tritici 96224</name>
    <dbReference type="NCBI Taxonomy" id="1268274"/>
    <lineage>
        <taxon>Eukaryota</taxon>
        <taxon>Fungi</taxon>
        <taxon>Dikarya</taxon>
        <taxon>Ascomycota</taxon>
        <taxon>Pezizomycotina</taxon>
        <taxon>Leotiomycetes</taxon>
        <taxon>Erysiphales</taxon>
        <taxon>Erysiphaceae</taxon>
        <taxon>Blumeria</taxon>
    </lineage>
</organism>
<keyword evidence="1" id="KW-0489">Methyltransferase</keyword>
<evidence type="ECO:0000256" key="3">
    <source>
        <dbReference type="ARBA" id="ARBA00022691"/>
    </source>
</evidence>
<dbReference type="InterPro" id="IPR001077">
    <property type="entry name" value="COMT_C"/>
</dbReference>
<dbReference type="InterPro" id="IPR036388">
    <property type="entry name" value="WH-like_DNA-bd_sf"/>
</dbReference>
<dbReference type="PANTHER" id="PTHR43712:SF16">
    <property type="entry name" value="O-METHYLTRANSFERASE ELCB"/>
    <property type="match status" value="1"/>
</dbReference>
<dbReference type="OrthoDB" id="1606438at2759"/>
<dbReference type="PROSITE" id="PS51683">
    <property type="entry name" value="SAM_OMT_II"/>
    <property type="match status" value="1"/>
</dbReference>
<dbReference type="GO" id="GO:0008171">
    <property type="term" value="F:O-methyltransferase activity"/>
    <property type="evidence" value="ECO:0007669"/>
    <property type="project" value="InterPro"/>
</dbReference>
<dbReference type="Gene3D" id="3.40.50.150">
    <property type="entry name" value="Vaccinia Virus protein VP39"/>
    <property type="match status" value="1"/>
</dbReference>
<dbReference type="InterPro" id="IPR029063">
    <property type="entry name" value="SAM-dependent_MTases_sf"/>
</dbReference>
<dbReference type="SUPFAM" id="SSF53335">
    <property type="entry name" value="S-adenosyl-L-methionine-dependent methyltransferases"/>
    <property type="match status" value="1"/>
</dbReference>
<dbReference type="Gene3D" id="1.10.10.10">
    <property type="entry name" value="Winged helix-like DNA-binding domain superfamily/Winged helix DNA-binding domain"/>
    <property type="match status" value="1"/>
</dbReference>
<evidence type="ECO:0000256" key="1">
    <source>
        <dbReference type="ARBA" id="ARBA00022603"/>
    </source>
</evidence>
<evidence type="ECO:0000256" key="2">
    <source>
        <dbReference type="ARBA" id="ARBA00022679"/>
    </source>
</evidence>
<evidence type="ECO:0000259" key="4">
    <source>
        <dbReference type="Pfam" id="PF00891"/>
    </source>
</evidence>
<dbReference type="GO" id="GO:0032259">
    <property type="term" value="P:methylation"/>
    <property type="evidence" value="ECO:0007669"/>
    <property type="project" value="UniProtKB-KW"/>
</dbReference>
<feature type="domain" description="O-methyltransferase C-terminal" evidence="4">
    <location>
        <begin position="263"/>
        <end position="465"/>
    </location>
</feature>
<keyword evidence="2" id="KW-0808">Transferase</keyword>
<proteinExistence type="predicted"/>
<dbReference type="InterPro" id="IPR036390">
    <property type="entry name" value="WH_DNA-bd_sf"/>
</dbReference>
<dbReference type="InterPro" id="IPR016461">
    <property type="entry name" value="COMT-like"/>
</dbReference>
<accession>A0A381LEA1</accession>
<dbReference type="PANTHER" id="PTHR43712">
    <property type="entry name" value="PUTATIVE (AFU_ORTHOLOGUE AFUA_4G14580)-RELATED"/>
    <property type="match status" value="1"/>
</dbReference>
<keyword evidence="3" id="KW-0949">S-adenosyl-L-methionine</keyword>
<dbReference type="SUPFAM" id="SSF46785">
    <property type="entry name" value="Winged helix' DNA-binding domain"/>
    <property type="match status" value="1"/>
</dbReference>
<gene>
    <name evidence="5" type="ORF">BGT96224V2_LOCUS5347</name>
</gene>
<protein>
    <submittedName>
        <fullName evidence="5">Bgt-4107</fullName>
    </submittedName>
</protein>
<dbReference type="EMBL" id="UIGY01000163">
    <property type="protein sequence ID" value="SUZ12175.1"/>
    <property type="molecule type" value="Genomic_DNA"/>
</dbReference>
<reference evidence="5" key="1">
    <citation type="submission" date="2018-07" db="EMBL/GenBank/DDBJ databases">
        <authorList>
            <person name="Quirk P.G."/>
            <person name="Krulwich T.A."/>
        </authorList>
    </citation>
    <scope>NUCLEOTIDE SEQUENCE</scope>
    <source>
        <strain evidence="5">96224</strain>
    </source>
</reference>
<dbReference type="Pfam" id="PF00891">
    <property type="entry name" value="Methyltransf_2"/>
    <property type="match status" value="1"/>
</dbReference>
<evidence type="ECO:0000313" key="5">
    <source>
        <dbReference type="EMBL" id="SUZ12175.1"/>
    </source>
</evidence>
<sequence>MSLTILASEILAAAKEIDKSLNESNKEQIQPSSSASSPSVFDKISKCSFDIVCVIGNLIFRPWRLILGDSTVNHQSLLHTSSTVSGKDDERSISYFERYNALPSELLSKCEVLINNCHRIRTLIEAPETALVNIYSNVLMILKWTEMVSLQVICHFELFKAVPPSGSATYSEISAATGLPLHLVIRFIRIAILNGIFTELVPGQVSHTPRSHWLLTRGQGLIDIINVNCYELAPAALRYPEAIEKYGVAEEPEQSPFALINSNMPIFHVFAREESRRLRFGNAMQYLTSNESYDVRHILVGHDWISDDKVGARVLDVGGGLGHVSIFLAEQTKFLNFTVQDLPNVVEDAIKNKATLIKSQVQDRISFLPLSFFTPHPASDIFYDVVFMRWILHNWSDKHVRQIFRSLLPILRKGSRVLIIEYLLDEECIGVNATHNIGLRCDLMMGVGFGAKERTAREIRALMEEVAAEFNGLWSNWSVRKPKCSTMGFLEATWEGV</sequence>